<keyword evidence="6" id="KW-0456">Lyase</keyword>
<dbReference type="AlphaFoldDB" id="A0A8J8PE43"/>
<dbReference type="NCBIfam" id="TIGR00722">
    <property type="entry name" value="ttdA_fumA_fumB"/>
    <property type="match status" value="1"/>
</dbReference>
<dbReference type="GO" id="GO:0016829">
    <property type="term" value="F:lyase activity"/>
    <property type="evidence" value="ECO:0007669"/>
    <property type="project" value="UniProtKB-KW"/>
</dbReference>
<evidence type="ECO:0000256" key="4">
    <source>
        <dbReference type="ARBA" id="ARBA00023004"/>
    </source>
</evidence>
<keyword evidence="5" id="KW-0411">Iron-sulfur</keyword>
<feature type="domain" description="Fe-S hydro-lyase tartrate dehydratase alpha-type catalytic" evidence="7">
    <location>
        <begin position="9"/>
        <end position="273"/>
    </location>
</feature>
<protein>
    <submittedName>
        <fullName evidence="8">Fumarate hydratase</fullName>
    </submittedName>
</protein>
<dbReference type="PANTHER" id="PTHR30389">
    <property type="entry name" value="FUMARATE HYDRATASE-RELATED"/>
    <property type="match status" value="1"/>
</dbReference>
<proteinExistence type="inferred from homology"/>
<reference evidence="8" key="1">
    <citation type="submission" date="2016-03" db="EMBL/GenBank/DDBJ databases">
        <authorList>
            <person name="Borrel G."/>
            <person name="Mccann A."/>
            <person name="O'Toole P.W."/>
        </authorList>
    </citation>
    <scope>NUCLEOTIDE SEQUENCE</scope>
    <source>
        <strain evidence="8">183</strain>
    </source>
</reference>
<dbReference type="NCBIfam" id="NF004885">
    <property type="entry name" value="PRK06246.1"/>
    <property type="match status" value="1"/>
</dbReference>
<organism evidence="8 9">
    <name type="scientific">Candidatus Methanomassiliicoccus intestinalis</name>
    <dbReference type="NCBI Taxonomy" id="1406512"/>
    <lineage>
        <taxon>Archaea</taxon>
        <taxon>Methanobacteriati</taxon>
        <taxon>Thermoplasmatota</taxon>
        <taxon>Thermoplasmata</taxon>
        <taxon>Methanomassiliicoccales</taxon>
        <taxon>Methanomassiliicoccaceae</taxon>
        <taxon>Methanomassiliicoccus</taxon>
    </lineage>
</organism>
<dbReference type="InterPro" id="IPR004646">
    <property type="entry name" value="Fe-S_hydro-lyase_TtdA-typ_cat"/>
</dbReference>
<sequence length="290" mass="30868">MIRTDIIEDTVVSLLKEAVTSLPEDVLSALKKAEKNERSEIARTQLRTILNNIDAADSMAVPMCQDTGIHVFFVSGRITPGIEDRIRAGTLRATNEIPLRPNAVHPLTRENPGTNVAEGLPYVVFHPSSADYTEITVMPKGAGSENMTALAMLTPSQGIKGIKKFILDTVVNAAGKPCPPTILGIGIGGTADEATALSKKALLRPLDQRNADQSVAELESDLYEALNMTGIGPMGLGGDTTTLGVNIEIAYCHTASLPVAVNLQCWAGRRATARIYADGTVEYLTRGGSE</sequence>
<keyword evidence="2" id="KW-0004">4Fe-4S</keyword>
<dbReference type="PANTHER" id="PTHR30389:SF17">
    <property type="entry name" value="L(+)-TARTRATE DEHYDRATASE SUBUNIT ALPHA-RELATED"/>
    <property type="match status" value="1"/>
</dbReference>
<keyword evidence="3" id="KW-0479">Metal-binding</keyword>
<accession>A0A8J8PE43</accession>
<evidence type="ECO:0000256" key="5">
    <source>
        <dbReference type="ARBA" id="ARBA00023014"/>
    </source>
</evidence>
<evidence type="ECO:0000256" key="3">
    <source>
        <dbReference type="ARBA" id="ARBA00022723"/>
    </source>
</evidence>
<gene>
    <name evidence="8" type="ORF">A3207_05810</name>
</gene>
<dbReference type="Proteomes" id="UP000752814">
    <property type="component" value="Unassembled WGS sequence"/>
</dbReference>
<dbReference type="RefSeq" id="WP_400256404.1">
    <property type="nucleotide sequence ID" value="NZ_CAYBCB010000027.1"/>
</dbReference>
<evidence type="ECO:0000256" key="6">
    <source>
        <dbReference type="ARBA" id="ARBA00023239"/>
    </source>
</evidence>
<name>A0A8J8PE43_9ARCH</name>
<evidence type="ECO:0000256" key="2">
    <source>
        <dbReference type="ARBA" id="ARBA00022485"/>
    </source>
</evidence>
<evidence type="ECO:0000313" key="8">
    <source>
        <dbReference type="EMBL" id="TQS84352.1"/>
    </source>
</evidence>
<evidence type="ECO:0000256" key="1">
    <source>
        <dbReference type="ARBA" id="ARBA00008876"/>
    </source>
</evidence>
<dbReference type="GO" id="GO:0051539">
    <property type="term" value="F:4 iron, 4 sulfur cluster binding"/>
    <property type="evidence" value="ECO:0007669"/>
    <property type="project" value="UniProtKB-KW"/>
</dbReference>
<evidence type="ECO:0000259" key="7">
    <source>
        <dbReference type="Pfam" id="PF05681"/>
    </source>
</evidence>
<dbReference type="InterPro" id="IPR051208">
    <property type="entry name" value="Class-I_Fumarase/Tartrate_DH"/>
</dbReference>
<comment type="similarity">
    <text evidence="1">Belongs to the class-I fumarase family.</text>
</comment>
<keyword evidence="4" id="KW-0408">Iron</keyword>
<dbReference type="EMBL" id="LVVT01000002">
    <property type="protein sequence ID" value="TQS84352.1"/>
    <property type="molecule type" value="Genomic_DNA"/>
</dbReference>
<dbReference type="GO" id="GO:0046872">
    <property type="term" value="F:metal ion binding"/>
    <property type="evidence" value="ECO:0007669"/>
    <property type="project" value="UniProtKB-KW"/>
</dbReference>
<dbReference type="Pfam" id="PF05681">
    <property type="entry name" value="Fumerase"/>
    <property type="match status" value="1"/>
</dbReference>
<evidence type="ECO:0000313" key="9">
    <source>
        <dbReference type="Proteomes" id="UP000752814"/>
    </source>
</evidence>
<comment type="caution">
    <text evidence="8">The sequence shown here is derived from an EMBL/GenBank/DDBJ whole genome shotgun (WGS) entry which is preliminary data.</text>
</comment>